<dbReference type="AlphaFoldDB" id="A0A8S3YS44"/>
<reference evidence="2" key="1">
    <citation type="submission" date="2021-04" db="EMBL/GenBank/DDBJ databases">
        <authorList>
            <consortium name="Molecular Ecology Group"/>
        </authorList>
    </citation>
    <scope>NUCLEOTIDE SEQUENCE</scope>
</reference>
<organism evidence="2 3">
    <name type="scientific">Candidula unifasciata</name>
    <dbReference type="NCBI Taxonomy" id="100452"/>
    <lineage>
        <taxon>Eukaryota</taxon>
        <taxon>Metazoa</taxon>
        <taxon>Spiralia</taxon>
        <taxon>Lophotrochozoa</taxon>
        <taxon>Mollusca</taxon>
        <taxon>Gastropoda</taxon>
        <taxon>Heterobranchia</taxon>
        <taxon>Euthyneura</taxon>
        <taxon>Panpulmonata</taxon>
        <taxon>Eupulmonata</taxon>
        <taxon>Stylommatophora</taxon>
        <taxon>Helicina</taxon>
        <taxon>Helicoidea</taxon>
        <taxon>Geomitridae</taxon>
        <taxon>Candidula</taxon>
    </lineage>
</organism>
<feature type="region of interest" description="Disordered" evidence="1">
    <location>
        <begin position="1"/>
        <end position="51"/>
    </location>
</feature>
<gene>
    <name evidence="2" type="ORF">CUNI_LOCUS3799</name>
</gene>
<dbReference type="Proteomes" id="UP000678393">
    <property type="component" value="Unassembled WGS sequence"/>
</dbReference>
<feature type="compositionally biased region" description="Basic and acidic residues" evidence="1">
    <location>
        <begin position="21"/>
        <end position="40"/>
    </location>
</feature>
<evidence type="ECO:0000313" key="2">
    <source>
        <dbReference type="EMBL" id="CAG5118241.1"/>
    </source>
</evidence>
<accession>A0A8S3YS44</accession>
<name>A0A8S3YS44_9EUPU</name>
<keyword evidence="3" id="KW-1185">Reference proteome</keyword>
<evidence type="ECO:0000313" key="3">
    <source>
        <dbReference type="Proteomes" id="UP000678393"/>
    </source>
</evidence>
<feature type="compositionally biased region" description="Basic and acidic residues" evidence="1">
    <location>
        <begin position="1"/>
        <end position="12"/>
    </location>
</feature>
<feature type="non-terminal residue" evidence="2">
    <location>
        <position position="51"/>
    </location>
</feature>
<evidence type="ECO:0000256" key="1">
    <source>
        <dbReference type="SAM" id="MobiDB-lite"/>
    </source>
</evidence>
<comment type="caution">
    <text evidence="2">The sequence shown here is derived from an EMBL/GenBank/DDBJ whole genome shotgun (WGS) entry which is preliminary data.</text>
</comment>
<protein>
    <submittedName>
        <fullName evidence="2">Uncharacterized protein</fullName>
    </submittedName>
</protein>
<sequence length="51" mass="6276">SNERQHTDREQGKTGYRQRTRKDSIQTENNERQHTDREQGKTAYRQRTRKD</sequence>
<proteinExistence type="predicted"/>
<feature type="non-terminal residue" evidence="2">
    <location>
        <position position="1"/>
    </location>
</feature>
<dbReference type="EMBL" id="CAJHNH020000519">
    <property type="protein sequence ID" value="CAG5118241.1"/>
    <property type="molecule type" value="Genomic_DNA"/>
</dbReference>